<gene>
    <name evidence="2" type="ORF">MBM_02316</name>
</gene>
<dbReference type="PANTHER" id="PTHR43628">
    <property type="entry name" value="ACTIVATOR OF C KINASE PROTEIN 1-RELATED"/>
    <property type="match status" value="1"/>
</dbReference>
<dbReference type="EMBL" id="JH921431">
    <property type="protein sequence ID" value="EKD19079.1"/>
    <property type="molecule type" value="Genomic_DNA"/>
</dbReference>
<dbReference type="OMA" id="CAFARCT"/>
<name>K1Y1R7_MARBU</name>
<feature type="compositionally biased region" description="Basic and acidic residues" evidence="1">
    <location>
        <begin position="1"/>
        <end position="17"/>
    </location>
</feature>
<proteinExistence type="predicted"/>
<accession>K1Y1R7</accession>
<dbReference type="Proteomes" id="UP000006753">
    <property type="component" value="Unassembled WGS sequence"/>
</dbReference>
<dbReference type="InterPro" id="IPR011990">
    <property type="entry name" value="TPR-like_helical_dom_sf"/>
</dbReference>
<dbReference type="HOGENOM" id="CLU_513952_0_0_1"/>
<dbReference type="GO" id="GO:0032153">
    <property type="term" value="C:cell division site"/>
    <property type="evidence" value="ECO:0007669"/>
    <property type="project" value="TreeGrafter"/>
</dbReference>
<feature type="region of interest" description="Disordered" evidence="1">
    <location>
        <begin position="1"/>
        <end position="140"/>
    </location>
</feature>
<dbReference type="eggNOG" id="ENOG502R38G">
    <property type="taxonomic scope" value="Eukaryota"/>
</dbReference>
<dbReference type="AlphaFoldDB" id="K1Y1R7"/>
<dbReference type="Pfam" id="PF08238">
    <property type="entry name" value="Sel1"/>
    <property type="match status" value="3"/>
</dbReference>
<dbReference type="OrthoDB" id="2148946at2759"/>
<dbReference type="InterPro" id="IPR006597">
    <property type="entry name" value="Sel1-like"/>
</dbReference>
<feature type="compositionally biased region" description="Polar residues" evidence="1">
    <location>
        <begin position="56"/>
        <end position="67"/>
    </location>
</feature>
<dbReference type="GO" id="GO:0010972">
    <property type="term" value="P:negative regulation of G2/M transition of mitotic cell cycle"/>
    <property type="evidence" value="ECO:0007669"/>
    <property type="project" value="TreeGrafter"/>
</dbReference>
<protein>
    <submittedName>
        <fullName evidence="2">Uncharacterized protein</fullName>
    </submittedName>
</protein>
<feature type="compositionally biased region" description="Low complexity" evidence="1">
    <location>
        <begin position="76"/>
        <end position="102"/>
    </location>
</feature>
<dbReference type="KEGG" id="mbe:MBM_02316"/>
<reference evidence="2 3" key="1">
    <citation type="journal article" date="2012" name="BMC Genomics">
        <title>Sequencing the genome of Marssonina brunnea reveals fungus-poplar co-evolution.</title>
        <authorList>
            <person name="Zhu S."/>
            <person name="Cao Y.-Z."/>
            <person name="Jiang C."/>
            <person name="Tan B.-Y."/>
            <person name="Wang Z."/>
            <person name="Feng S."/>
            <person name="Zhang L."/>
            <person name="Su X.-H."/>
            <person name="Brejova B."/>
            <person name="Vinar T."/>
            <person name="Xu M."/>
            <person name="Wang M.-X."/>
            <person name="Zhang S.-G."/>
            <person name="Huang M.-R."/>
            <person name="Wu R."/>
            <person name="Zhou Y."/>
        </authorList>
    </citation>
    <scope>NUCLEOTIDE SEQUENCE [LARGE SCALE GENOMIC DNA]</scope>
    <source>
        <strain evidence="2 3">MB_m1</strain>
    </source>
</reference>
<dbReference type="Gene3D" id="1.25.40.10">
    <property type="entry name" value="Tetratricopeptide repeat domain"/>
    <property type="match status" value="1"/>
</dbReference>
<keyword evidence="3" id="KW-1185">Reference proteome</keyword>
<organism evidence="2 3">
    <name type="scientific">Marssonina brunnea f. sp. multigermtubi (strain MB_m1)</name>
    <name type="common">Marssonina leaf spot fungus</name>
    <dbReference type="NCBI Taxonomy" id="1072389"/>
    <lineage>
        <taxon>Eukaryota</taxon>
        <taxon>Fungi</taxon>
        <taxon>Dikarya</taxon>
        <taxon>Ascomycota</taxon>
        <taxon>Pezizomycotina</taxon>
        <taxon>Leotiomycetes</taxon>
        <taxon>Helotiales</taxon>
        <taxon>Drepanopezizaceae</taxon>
        <taxon>Drepanopeziza</taxon>
    </lineage>
</organism>
<dbReference type="PANTHER" id="PTHR43628:SF1">
    <property type="entry name" value="CHITIN SYNTHASE REGULATORY FACTOR 2-RELATED"/>
    <property type="match status" value="1"/>
</dbReference>
<evidence type="ECO:0000313" key="3">
    <source>
        <dbReference type="Proteomes" id="UP000006753"/>
    </source>
</evidence>
<dbReference type="InParanoid" id="K1Y1R7"/>
<dbReference type="InterPro" id="IPR052945">
    <property type="entry name" value="Mitotic_Regulator"/>
</dbReference>
<evidence type="ECO:0000256" key="1">
    <source>
        <dbReference type="SAM" id="MobiDB-lite"/>
    </source>
</evidence>
<sequence>MPIRDMLRKKAKVENHDVPAPVADSDALPHFTFMRSDTYTQEVINPPNFPSEDSFGPSSFTDGQSESRTSRLFGGRSRSASNSSQNSAISSKSKSANPSRLSQRLHFKKSEQKSDSVPADLPEIYVPPGDEQDGGEVRESQWEKRATILAQKNEMSRSRPTTPVGSSAADLRSFQDLNISGGSKEEAVVATKQTDDNIQEAIRLHEAGELETSTQMFGRLADPTGENNALSQVLYGLALRHGWGCTPNAAEAVNYLSAAASNAASIEELALKAGMKKGGAAKGELVLAIFELANCFRHGWGVQVDKLAAKQYYETAANLGDTDAMNEVGWCYVEGFGCKKDKPLRSTSLAVVSVAWCAFARCTMTAFGQQRGCLLLSLFLLRIMYHHPPLRSGEAHISTAVRRRQILQARGAGRQQDLGQFLVRHVGSPPLSSLPHDRRLVMGILVHYFVLAQPYGTQLFSRVMACPALPAATSYFDLQRHGPVGAVFVPDDRPSRLLLNPTIPPNPNLNHVSHTKPGHCYIMYDCLGID</sequence>
<dbReference type="STRING" id="1072389.K1Y1R7"/>
<dbReference type="SUPFAM" id="SSF81901">
    <property type="entry name" value="HCP-like"/>
    <property type="match status" value="1"/>
</dbReference>
<dbReference type="SMART" id="SM00671">
    <property type="entry name" value="SEL1"/>
    <property type="match status" value="2"/>
</dbReference>
<evidence type="ECO:0000313" key="2">
    <source>
        <dbReference type="EMBL" id="EKD19079.1"/>
    </source>
</evidence>